<dbReference type="Pfam" id="PF14475">
    <property type="entry name" value="Mso1_Sec1_bdg"/>
    <property type="match status" value="1"/>
</dbReference>
<protein>
    <recommendedName>
        <fullName evidence="2">Mso1 N-terminal domain-containing protein</fullName>
    </recommendedName>
</protein>
<feature type="region of interest" description="Disordered" evidence="1">
    <location>
        <begin position="85"/>
        <end position="136"/>
    </location>
</feature>
<gene>
    <name evidence="3" type="primary">KNAG0D00190</name>
    <name evidence="3" type="ordered locus">KNAG_0D00190</name>
</gene>
<proteinExistence type="predicted"/>
<dbReference type="Proteomes" id="UP000006310">
    <property type="component" value="Chromosome 4"/>
</dbReference>
<dbReference type="GO" id="GO:0006904">
    <property type="term" value="P:vesicle docking involved in exocytosis"/>
    <property type="evidence" value="ECO:0007669"/>
    <property type="project" value="EnsemblFungi"/>
</dbReference>
<dbReference type="GO" id="GO:0005935">
    <property type="term" value="C:cellular bud neck"/>
    <property type="evidence" value="ECO:0007669"/>
    <property type="project" value="EnsemblFungi"/>
</dbReference>
<evidence type="ECO:0000256" key="1">
    <source>
        <dbReference type="SAM" id="MobiDB-lite"/>
    </source>
</evidence>
<feature type="compositionally biased region" description="Low complexity" evidence="1">
    <location>
        <begin position="111"/>
        <end position="121"/>
    </location>
</feature>
<accession>J7S6H8</accession>
<dbReference type="GO" id="GO:0061025">
    <property type="term" value="P:membrane fusion"/>
    <property type="evidence" value="ECO:0007669"/>
    <property type="project" value="EnsemblFungi"/>
</dbReference>
<dbReference type="STRING" id="1071383.J7S6H8"/>
<evidence type="ECO:0000259" key="2">
    <source>
        <dbReference type="Pfam" id="PF14475"/>
    </source>
</evidence>
<feature type="region of interest" description="Disordered" evidence="1">
    <location>
        <begin position="156"/>
        <end position="217"/>
    </location>
</feature>
<feature type="domain" description="Mso1 N-terminal" evidence="2">
    <location>
        <begin position="25"/>
        <end position="66"/>
    </location>
</feature>
<evidence type="ECO:0000313" key="4">
    <source>
        <dbReference type="Proteomes" id="UP000006310"/>
    </source>
</evidence>
<dbReference type="InterPro" id="IPR028095">
    <property type="entry name" value="Mso1_N_dom"/>
</dbReference>
<keyword evidence="4" id="KW-1185">Reference proteome</keyword>
<dbReference type="KEGG" id="kng:KNAG_0D00190"/>
<feature type="compositionally biased region" description="Low complexity" evidence="1">
    <location>
        <begin position="177"/>
        <end position="192"/>
    </location>
</feature>
<dbReference type="GO" id="GO:0005628">
    <property type="term" value="C:prospore membrane"/>
    <property type="evidence" value="ECO:0007669"/>
    <property type="project" value="EnsemblFungi"/>
</dbReference>
<feature type="compositionally biased region" description="Basic residues" evidence="1">
    <location>
        <begin position="207"/>
        <end position="217"/>
    </location>
</feature>
<sequence>MSHVGVQEHGIWNKFRASTKSLSSSFSQLSTKSERDGDTPSTTIVHKAIVKFYEQQEPFQGFPGWLGHKEDLPDEQKVLRKQTEHLAKQAKPSKLRSLRRAATDITHSHSDSPSTNNTSSNGFQFGSSGISDGRRPTAGMSFHSIYKKDDQFGLDINDSGFSSQPDSYRGSPGIPENSGANNSSPSAGSGNSIPTKPASSSDLMSARLKRRATRERF</sequence>
<dbReference type="GO" id="GO:0033101">
    <property type="term" value="C:cellular bud membrane"/>
    <property type="evidence" value="ECO:0007669"/>
    <property type="project" value="EnsemblFungi"/>
</dbReference>
<dbReference type="GO" id="GO:0032120">
    <property type="term" value="P:ascospore-type prospore membrane formation"/>
    <property type="evidence" value="ECO:0007669"/>
    <property type="project" value="EnsemblFungi"/>
</dbReference>
<dbReference type="EMBL" id="HE978317">
    <property type="protein sequence ID" value="CCK69771.1"/>
    <property type="molecule type" value="Genomic_DNA"/>
</dbReference>
<dbReference type="OrthoDB" id="4094515at2759"/>
<dbReference type="GO" id="GO:0005934">
    <property type="term" value="C:cellular bud tip"/>
    <property type="evidence" value="ECO:0007669"/>
    <property type="project" value="EnsemblFungi"/>
</dbReference>
<dbReference type="eggNOG" id="ENOG502S4R3">
    <property type="taxonomic scope" value="Eukaryota"/>
</dbReference>
<dbReference type="RefSeq" id="XP_022464017.1">
    <property type="nucleotide sequence ID" value="XM_022607419.1"/>
</dbReference>
<evidence type="ECO:0000313" key="3">
    <source>
        <dbReference type="EMBL" id="CCK69771.1"/>
    </source>
</evidence>
<name>J7S6H8_HUIN7</name>
<dbReference type="GO" id="GO:0031201">
    <property type="term" value="C:SNARE complex"/>
    <property type="evidence" value="ECO:0007669"/>
    <property type="project" value="EnsemblFungi"/>
</dbReference>
<dbReference type="GeneID" id="34525460"/>
<reference evidence="3 4" key="1">
    <citation type="journal article" date="2011" name="Proc. Natl. Acad. Sci. U.S.A.">
        <title>Evolutionary erosion of yeast sex chromosomes by mating-type switching accidents.</title>
        <authorList>
            <person name="Gordon J.L."/>
            <person name="Armisen D."/>
            <person name="Proux-Wera E."/>
            <person name="Oheigeartaigh S.S."/>
            <person name="Byrne K.P."/>
            <person name="Wolfe K.H."/>
        </authorList>
    </citation>
    <scope>NUCLEOTIDE SEQUENCE [LARGE SCALE GENOMIC DNA]</scope>
    <source>
        <strain evidence="4">ATCC MYA-139 / BCRC 22969 / CBS 8797 / CCRC 22969 / KCTC 17520 / NBRC 10181 / NCYC 3082</strain>
    </source>
</reference>
<organism evidence="3 4">
    <name type="scientific">Huiozyma naganishii (strain ATCC MYA-139 / BCRC 22969 / CBS 8797 / KCTC 17520 / NBRC 10181 / NCYC 3082 / Yp74L-3)</name>
    <name type="common">Yeast</name>
    <name type="synonym">Kazachstania naganishii</name>
    <dbReference type="NCBI Taxonomy" id="1071383"/>
    <lineage>
        <taxon>Eukaryota</taxon>
        <taxon>Fungi</taxon>
        <taxon>Dikarya</taxon>
        <taxon>Ascomycota</taxon>
        <taxon>Saccharomycotina</taxon>
        <taxon>Saccharomycetes</taxon>
        <taxon>Saccharomycetales</taxon>
        <taxon>Saccharomycetaceae</taxon>
        <taxon>Huiozyma</taxon>
    </lineage>
</organism>
<dbReference type="HOGENOM" id="CLU_082503_0_0_1"/>
<reference evidence="4" key="2">
    <citation type="submission" date="2012-08" db="EMBL/GenBank/DDBJ databases">
        <title>Genome sequence of Kazachstania naganishii.</title>
        <authorList>
            <person name="Gordon J.L."/>
            <person name="Armisen D."/>
            <person name="Proux-Wera E."/>
            <person name="OhEigeartaigh S.S."/>
            <person name="Byrne K.P."/>
            <person name="Wolfe K.H."/>
        </authorList>
    </citation>
    <scope>NUCLEOTIDE SEQUENCE [LARGE SCALE GENOMIC DNA]</scope>
    <source>
        <strain evidence="4">ATCC MYA-139 / BCRC 22969 / CBS 8797 / CCRC 22969 / KCTC 17520 / NBRC 10181 / NCYC 3082</strain>
    </source>
</reference>
<dbReference type="AlphaFoldDB" id="J7S6H8"/>
<feature type="compositionally biased region" description="Polar residues" evidence="1">
    <location>
        <begin position="193"/>
        <end position="203"/>
    </location>
</feature>